<dbReference type="OrthoDB" id="6614653at2759"/>
<accession>A0A6P4F8B0</accession>
<organism evidence="3">
    <name type="scientific">Drosophila rhopaloa</name>
    <name type="common">Fruit fly</name>
    <dbReference type="NCBI Taxonomy" id="1041015"/>
    <lineage>
        <taxon>Eukaryota</taxon>
        <taxon>Metazoa</taxon>
        <taxon>Ecdysozoa</taxon>
        <taxon>Arthropoda</taxon>
        <taxon>Hexapoda</taxon>
        <taxon>Insecta</taxon>
        <taxon>Pterygota</taxon>
        <taxon>Neoptera</taxon>
        <taxon>Endopterygota</taxon>
        <taxon>Diptera</taxon>
        <taxon>Brachycera</taxon>
        <taxon>Muscomorpha</taxon>
        <taxon>Ephydroidea</taxon>
        <taxon>Drosophilidae</taxon>
        <taxon>Drosophila</taxon>
        <taxon>Sophophora</taxon>
    </lineage>
</organism>
<reference evidence="3" key="2">
    <citation type="submission" date="2025-04" db="UniProtKB">
        <authorList>
            <consortium name="RefSeq"/>
        </authorList>
    </citation>
    <scope>IDENTIFICATION</scope>
</reference>
<gene>
    <name evidence="3" type="primary">LOC108047749</name>
    <name evidence="1" type="synonym">108047749</name>
</gene>
<proteinExistence type="predicted"/>
<evidence type="ECO:0000313" key="2">
    <source>
        <dbReference type="Proteomes" id="UP001652680"/>
    </source>
</evidence>
<sequence>MFKLIFKQYKTKSSSPDLTDVINVDDIDIKQNDPQKNTNSVVNDTGLLDVYGTTHENRILLI</sequence>
<dbReference type="EnsemblMetazoa" id="XM_017128084.1">
    <property type="protein sequence ID" value="XP_016983573.1"/>
    <property type="gene ID" value="LOC108047749"/>
</dbReference>
<evidence type="ECO:0000313" key="1">
    <source>
        <dbReference type="EnsemblMetazoa" id="XP_016983573.1"/>
    </source>
</evidence>
<dbReference type="Proteomes" id="UP001652680">
    <property type="component" value="Unassembled WGS sequence"/>
</dbReference>
<protein>
    <submittedName>
        <fullName evidence="3">Uncharacterized protein LOC108047749 isoform X3</fullName>
    </submittedName>
</protein>
<name>A0A6P4F8B0_DRORH</name>
<dbReference type="AlphaFoldDB" id="A0A6P4F8B0"/>
<dbReference type="GeneID" id="108047749"/>
<reference evidence="1" key="3">
    <citation type="submission" date="2025-05" db="UniProtKB">
        <authorList>
            <consortium name="EnsemblMetazoa"/>
        </authorList>
    </citation>
    <scope>IDENTIFICATION</scope>
</reference>
<dbReference type="CTD" id="2768870"/>
<keyword evidence="2" id="KW-1185">Reference proteome</keyword>
<evidence type="ECO:0000313" key="3">
    <source>
        <dbReference type="RefSeq" id="XP_016983573.1"/>
    </source>
</evidence>
<reference evidence="2" key="1">
    <citation type="journal article" date="2021" name="Elife">
        <title>Highly contiguous assemblies of 101 drosophilid genomes.</title>
        <authorList>
            <person name="Kim B.Y."/>
            <person name="Wang J.R."/>
            <person name="Miller D.E."/>
            <person name="Barmina O."/>
            <person name="Delaney E."/>
            <person name="Thompson A."/>
            <person name="Comeault A.A."/>
            <person name="Peede D."/>
            <person name="D'Agostino E.R."/>
            <person name="Pelaez J."/>
            <person name="Aguilar J.M."/>
            <person name="Haji D."/>
            <person name="Matsunaga T."/>
            <person name="Armstrong E.E."/>
            <person name="Zych M."/>
            <person name="Ogawa Y."/>
            <person name="Stamenkovic-Radak M."/>
            <person name="Jelic M."/>
            <person name="Veselinovic M.S."/>
            <person name="Tanaskovic M."/>
            <person name="Eric P."/>
            <person name="Gao J.J."/>
            <person name="Katoh T.K."/>
            <person name="Toda M.J."/>
            <person name="Watabe H."/>
            <person name="Watada M."/>
            <person name="Davis J.S."/>
            <person name="Moyle L.C."/>
            <person name="Manoli G."/>
            <person name="Bertolini E."/>
            <person name="Kostal V."/>
            <person name="Hawley R.S."/>
            <person name="Takahashi A."/>
            <person name="Jones C.D."/>
            <person name="Price D.K."/>
            <person name="Whiteman N."/>
            <person name="Kopp A."/>
            <person name="Matute D.R."/>
            <person name="Petrov D.A."/>
        </authorList>
    </citation>
    <scope>NUCLEOTIDE SEQUENCE [LARGE SCALE GENOMIC DNA]</scope>
</reference>
<dbReference type="RefSeq" id="XP_016983573.1">
    <property type="nucleotide sequence ID" value="XM_017128084.1"/>
</dbReference>